<evidence type="ECO:0000256" key="2">
    <source>
        <dbReference type="SAM" id="Phobius"/>
    </source>
</evidence>
<name>A0A5S4GP67_9ACTN</name>
<evidence type="ECO:0000313" key="4">
    <source>
        <dbReference type="Proteomes" id="UP000305238"/>
    </source>
</evidence>
<gene>
    <name evidence="3" type="ORF">ETD96_24715</name>
</gene>
<feature type="transmembrane region" description="Helical" evidence="2">
    <location>
        <begin position="84"/>
        <end position="106"/>
    </location>
</feature>
<keyword evidence="2" id="KW-0812">Transmembrane</keyword>
<organism evidence="3 4">
    <name type="scientific">Actinomadura geliboluensis</name>
    <dbReference type="NCBI Taxonomy" id="882440"/>
    <lineage>
        <taxon>Bacteria</taxon>
        <taxon>Bacillati</taxon>
        <taxon>Actinomycetota</taxon>
        <taxon>Actinomycetes</taxon>
        <taxon>Streptosporangiales</taxon>
        <taxon>Thermomonosporaceae</taxon>
        <taxon>Actinomadura</taxon>
    </lineage>
</organism>
<keyword evidence="4" id="KW-1185">Reference proteome</keyword>
<dbReference type="OrthoDB" id="123261at2"/>
<dbReference type="AlphaFoldDB" id="A0A5S4GP67"/>
<dbReference type="Proteomes" id="UP000305238">
    <property type="component" value="Unassembled WGS sequence"/>
</dbReference>
<keyword evidence="2" id="KW-1133">Transmembrane helix</keyword>
<evidence type="ECO:0000313" key="3">
    <source>
        <dbReference type="EMBL" id="TMR34693.1"/>
    </source>
</evidence>
<reference evidence="3 4" key="1">
    <citation type="submission" date="2019-05" db="EMBL/GenBank/DDBJ databases">
        <title>Draft genome sequence of Actinomadura geliboluensis A8036.</title>
        <authorList>
            <person name="Saricaoglu S."/>
            <person name="Isik K."/>
        </authorList>
    </citation>
    <scope>NUCLEOTIDE SEQUENCE [LARGE SCALE GENOMIC DNA]</scope>
    <source>
        <strain evidence="3 4">A8036</strain>
    </source>
</reference>
<accession>A0A5S4GP67</accession>
<comment type="caution">
    <text evidence="3">The sequence shown here is derived from an EMBL/GenBank/DDBJ whole genome shotgun (WGS) entry which is preliminary data.</text>
</comment>
<dbReference type="EMBL" id="VCKZ01000198">
    <property type="protein sequence ID" value="TMR34693.1"/>
    <property type="molecule type" value="Genomic_DNA"/>
</dbReference>
<protein>
    <submittedName>
        <fullName evidence="3">DUF3311 domain-containing protein</fullName>
    </submittedName>
</protein>
<keyword evidence="2" id="KW-0472">Membrane</keyword>
<dbReference type="Pfam" id="PF11755">
    <property type="entry name" value="DUF3311"/>
    <property type="match status" value="1"/>
</dbReference>
<proteinExistence type="predicted"/>
<sequence length="111" mass="12295">MCTLARLLHRDGPSAIWTGRSRDARRGGLPLTPDTPEEPASAPPPPEARSDRSAWNWLLVVPVVVPLLTFLFNSDSPRLAGFPAFYWIQLAFIPLGVACTVVVYRLTRKRG</sequence>
<evidence type="ECO:0000256" key="1">
    <source>
        <dbReference type="SAM" id="MobiDB-lite"/>
    </source>
</evidence>
<dbReference type="InterPro" id="IPR021741">
    <property type="entry name" value="DUF3311"/>
</dbReference>
<feature type="region of interest" description="Disordered" evidence="1">
    <location>
        <begin position="14"/>
        <end position="50"/>
    </location>
</feature>
<feature type="transmembrane region" description="Helical" evidence="2">
    <location>
        <begin position="54"/>
        <end position="72"/>
    </location>
</feature>